<dbReference type="Gene3D" id="3.40.50.300">
    <property type="entry name" value="P-loop containing nucleotide triphosphate hydrolases"/>
    <property type="match status" value="1"/>
</dbReference>
<organism evidence="1">
    <name type="scientific">Absidia glauca</name>
    <name type="common">Pin mould</name>
    <dbReference type="NCBI Taxonomy" id="4829"/>
    <lineage>
        <taxon>Eukaryota</taxon>
        <taxon>Fungi</taxon>
        <taxon>Fungi incertae sedis</taxon>
        <taxon>Mucoromycota</taxon>
        <taxon>Mucoromycotina</taxon>
        <taxon>Mucoromycetes</taxon>
        <taxon>Mucorales</taxon>
        <taxon>Cunninghamellaceae</taxon>
        <taxon>Absidia</taxon>
    </lineage>
</organism>
<dbReference type="OrthoDB" id="2284984at2759"/>
<evidence type="ECO:0008006" key="3">
    <source>
        <dbReference type="Google" id="ProtNLM"/>
    </source>
</evidence>
<name>A0A168LRA8_ABSGL</name>
<reference evidence="1" key="1">
    <citation type="submission" date="2016-04" db="EMBL/GenBank/DDBJ databases">
        <authorList>
            <person name="Evans L.H."/>
            <person name="Alamgir A."/>
            <person name="Owens N."/>
            <person name="Weber N.D."/>
            <person name="Virtaneva K."/>
            <person name="Barbian K."/>
            <person name="Babar A."/>
            <person name="Rosenke K."/>
        </authorList>
    </citation>
    <scope>NUCLEOTIDE SEQUENCE [LARGE SCALE GENOMIC DNA]</scope>
    <source>
        <strain evidence="1">CBS 101.48</strain>
    </source>
</reference>
<evidence type="ECO:0000313" key="2">
    <source>
        <dbReference type="Proteomes" id="UP000078561"/>
    </source>
</evidence>
<dbReference type="EMBL" id="LT551760">
    <property type="protein sequence ID" value="SAL97336.1"/>
    <property type="molecule type" value="Genomic_DNA"/>
</dbReference>
<evidence type="ECO:0000313" key="1">
    <source>
        <dbReference type="EMBL" id="SAL97336.1"/>
    </source>
</evidence>
<proteinExistence type="predicted"/>
<protein>
    <recommendedName>
        <fullName evidence="3">DNA recombination and repair protein Rad51-like C-terminal domain-containing protein</fullName>
    </recommendedName>
</protein>
<dbReference type="Proteomes" id="UP000078561">
    <property type="component" value="Unassembled WGS sequence"/>
</dbReference>
<dbReference type="AlphaFoldDB" id="A0A168LRA8"/>
<accession>A0A168LRA8</accession>
<dbReference type="InParanoid" id="A0A168LRA8"/>
<dbReference type="InterPro" id="IPR027417">
    <property type="entry name" value="P-loop_NTPase"/>
</dbReference>
<keyword evidence="2" id="KW-1185">Reference proteome</keyword>
<sequence>MPKLTFLKHKWTSEQQQLFEAAIDTLETCGIVDDLSFLLVDDLAALSTTTKVPSPILAALRQQLVSNSRCVDSQAMQGEPRYIRTPFQLLNTCLSGGFRLDDVVEASSDNAYLLGKFFTKLVEGFLAHHPQGKVIHIDTTGRFQSRLIMHSKMPLSQIECNKALTIAAINQTLERYGALRVASRRRQPDDQQATLIVIEDIGCLLDSTWETVVDQVKRLHQIVLLLKSMGICIVVSHCIIPTQQRRNDYNWDLLLDLRLALYSSGGEPMANILKARHVVENSSTLLFGCLIPGTFIASKIMLIDNLTSNSGCLLTILSDMHIEDLSPGTEDRGVVDYILDYSI</sequence>
<gene>
    <name evidence="1" type="primary">ABSGL_02827.1 scaffold 4001</name>
</gene>
<dbReference type="STRING" id="4829.A0A168LRA8"/>